<dbReference type="EMBL" id="MHIT01000019">
    <property type="protein sequence ID" value="OGY56725.1"/>
    <property type="molecule type" value="Genomic_DNA"/>
</dbReference>
<dbReference type="AlphaFoldDB" id="A0A1G1YWF9"/>
<accession>A0A1G1YWF9</accession>
<dbReference type="Proteomes" id="UP000177062">
    <property type="component" value="Unassembled WGS sequence"/>
</dbReference>
<evidence type="ECO:0000313" key="2">
    <source>
        <dbReference type="Proteomes" id="UP000177062"/>
    </source>
</evidence>
<sequence length="109" mass="12009">MYEGPSNSFEEEQTPIPTLEEVRGVFERLKIGGYKTIRQLEDEQGLYLLDATVSGEDGDAEYSYMRAGRYPEGQASATAIHVTFFSKEGVPVGGHSVAKYIGGDWEVTP</sequence>
<reference evidence="1 2" key="1">
    <citation type="journal article" date="2016" name="Nat. Commun.">
        <title>Thousands of microbial genomes shed light on interconnected biogeochemical processes in an aquifer system.</title>
        <authorList>
            <person name="Anantharaman K."/>
            <person name="Brown C.T."/>
            <person name="Hug L.A."/>
            <person name="Sharon I."/>
            <person name="Castelle C.J."/>
            <person name="Probst A.J."/>
            <person name="Thomas B.C."/>
            <person name="Singh A."/>
            <person name="Wilkins M.J."/>
            <person name="Karaoz U."/>
            <person name="Brodie E.L."/>
            <person name="Williams K.H."/>
            <person name="Hubbard S.S."/>
            <person name="Banfield J.F."/>
        </authorList>
    </citation>
    <scope>NUCLEOTIDE SEQUENCE [LARGE SCALE GENOMIC DNA]</scope>
</reference>
<protein>
    <submittedName>
        <fullName evidence="1">Uncharacterized protein</fullName>
    </submittedName>
</protein>
<name>A0A1G1YWF9_9BACT</name>
<proteinExistence type="predicted"/>
<evidence type="ECO:0000313" key="1">
    <source>
        <dbReference type="EMBL" id="OGY56725.1"/>
    </source>
</evidence>
<organism evidence="1 2">
    <name type="scientific">Candidatus Colwellbacteria bacterium RBG_13_48_8</name>
    <dbReference type="NCBI Taxonomy" id="1797685"/>
    <lineage>
        <taxon>Bacteria</taxon>
        <taxon>Candidatus Colwelliibacteriota</taxon>
    </lineage>
</organism>
<gene>
    <name evidence="1" type="ORF">A2Y84_01375</name>
</gene>
<comment type="caution">
    <text evidence="1">The sequence shown here is derived from an EMBL/GenBank/DDBJ whole genome shotgun (WGS) entry which is preliminary data.</text>
</comment>